<feature type="transmembrane region" description="Helical" evidence="7">
    <location>
        <begin position="350"/>
        <end position="372"/>
    </location>
</feature>
<feature type="transmembrane region" description="Helical" evidence="7">
    <location>
        <begin position="647"/>
        <end position="669"/>
    </location>
</feature>
<dbReference type="GO" id="GO:0005886">
    <property type="term" value="C:plasma membrane"/>
    <property type="evidence" value="ECO:0007669"/>
    <property type="project" value="UniProtKB-SubCell"/>
</dbReference>
<proteinExistence type="inferred from homology"/>
<evidence type="ECO:0000259" key="8">
    <source>
        <dbReference type="Pfam" id="PF02687"/>
    </source>
</evidence>
<evidence type="ECO:0000256" key="4">
    <source>
        <dbReference type="ARBA" id="ARBA00022989"/>
    </source>
</evidence>
<keyword evidence="5 7" id="KW-0472">Membrane</keyword>
<evidence type="ECO:0000256" key="5">
    <source>
        <dbReference type="ARBA" id="ARBA00023136"/>
    </source>
</evidence>
<dbReference type="Proteomes" id="UP000013840">
    <property type="component" value="Unassembled WGS sequence"/>
</dbReference>
<reference evidence="9 10" key="1">
    <citation type="submission" date="2013-02" db="EMBL/GenBank/DDBJ databases">
        <title>The Genome Sequence of Enterococcus caccae BAA-1240.</title>
        <authorList>
            <consortium name="The Broad Institute Genome Sequencing Platform"/>
            <consortium name="The Broad Institute Genome Sequencing Center for Infectious Disease"/>
            <person name="Earl A.M."/>
            <person name="Gilmore M.S."/>
            <person name="Lebreton F."/>
            <person name="Walker B."/>
            <person name="Young S.K."/>
            <person name="Zeng Q."/>
            <person name="Gargeya S."/>
            <person name="Fitzgerald M."/>
            <person name="Haas B."/>
            <person name="Abouelleil A."/>
            <person name="Alvarado L."/>
            <person name="Arachchi H.M."/>
            <person name="Berlin A.M."/>
            <person name="Chapman S.B."/>
            <person name="Dewar J."/>
            <person name="Goldberg J."/>
            <person name="Griggs A."/>
            <person name="Gujja S."/>
            <person name="Hansen M."/>
            <person name="Howarth C."/>
            <person name="Imamovic A."/>
            <person name="Larimer J."/>
            <person name="McCowan C."/>
            <person name="Murphy C."/>
            <person name="Neiman D."/>
            <person name="Pearson M."/>
            <person name="Priest M."/>
            <person name="Roberts A."/>
            <person name="Saif S."/>
            <person name="Shea T."/>
            <person name="Sisk P."/>
            <person name="Sykes S."/>
            <person name="Wortman J."/>
            <person name="Nusbaum C."/>
            <person name="Birren B."/>
        </authorList>
    </citation>
    <scope>NUCLEOTIDE SEQUENCE [LARGE SCALE GENOMIC DNA]</scope>
    <source>
        <strain evidence="9 10">ATCC BAA-1240</strain>
    </source>
</reference>
<feature type="transmembrane region" description="Helical" evidence="7">
    <location>
        <begin position="702"/>
        <end position="721"/>
    </location>
</feature>
<evidence type="ECO:0000256" key="6">
    <source>
        <dbReference type="ARBA" id="ARBA00038076"/>
    </source>
</evidence>
<dbReference type="eggNOG" id="COG0577">
    <property type="taxonomic scope" value="Bacteria"/>
</dbReference>
<dbReference type="EMBL" id="AJAU01000004">
    <property type="protein sequence ID" value="EOL50580.1"/>
    <property type="molecule type" value="Genomic_DNA"/>
</dbReference>
<dbReference type="PANTHER" id="PTHR30572">
    <property type="entry name" value="MEMBRANE COMPONENT OF TRANSPORTER-RELATED"/>
    <property type="match status" value="1"/>
</dbReference>
<dbReference type="PANTHER" id="PTHR30572:SF4">
    <property type="entry name" value="ABC TRANSPORTER PERMEASE YTRF"/>
    <property type="match status" value="1"/>
</dbReference>
<dbReference type="Pfam" id="PF02687">
    <property type="entry name" value="FtsX"/>
    <property type="match status" value="2"/>
</dbReference>
<feature type="transmembrane region" description="Helical" evidence="7">
    <location>
        <begin position="247"/>
        <end position="274"/>
    </location>
</feature>
<keyword evidence="3 7" id="KW-0812">Transmembrane</keyword>
<protein>
    <recommendedName>
        <fullName evidence="8">ABC3 transporter permease C-terminal domain-containing protein</fullName>
    </recommendedName>
</protein>
<dbReference type="STRING" id="317735.RU98_GL002252"/>
<keyword evidence="4 7" id="KW-1133">Transmembrane helix</keyword>
<feature type="transmembrane region" description="Helical" evidence="7">
    <location>
        <begin position="310"/>
        <end position="330"/>
    </location>
</feature>
<organism evidence="9 10">
    <name type="scientific">Enterococcus caccae ATCC BAA-1240</name>
    <dbReference type="NCBI Taxonomy" id="1158612"/>
    <lineage>
        <taxon>Bacteria</taxon>
        <taxon>Bacillati</taxon>
        <taxon>Bacillota</taxon>
        <taxon>Bacilli</taxon>
        <taxon>Lactobacillales</taxon>
        <taxon>Enterococcaceae</taxon>
        <taxon>Enterococcus</taxon>
    </lineage>
</organism>
<comment type="similarity">
    <text evidence="6">Belongs to the ABC-4 integral membrane protein family.</text>
</comment>
<feature type="domain" description="ABC3 transporter permease C-terminal" evidence="8">
    <location>
        <begin position="653"/>
        <end position="772"/>
    </location>
</feature>
<comment type="caution">
    <text evidence="9">The sequence shown here is derived from an EMBL/GenBank/DDBJ whole genome shotgun (WGS) entry which is preliminary data.</text>
</comment>
<keyword evidence="10" id="KW-1185">Reference proteome</keyword>
<name>R3X931_9ENTE</name>
<evidence type="ECO:0000313" key="10">
    <source>
        <dbReference type="Proteomes" id="UP000013840"/>
    </source>
</evidence>
<keyword evidence="2" id="KW-1003">Cell membrane</keyword>
<dbReference type="RefSeq" id="WP_010770557.1">
    <property type="nucleotide sequence ID" value="NZ_KB946332.1"/>
</dbReference>
<dbReference type="PATRIC" id="fig|1158612.3.peg.361"/>
<comment type="subcellular location">
    <subcellularLocation>
        <location evidence="1">Cell membrane</location>
        <topology evidence="1">Multi-pass membrane protein</topology>
    </subcellularLocation>
</comment>
<dbReference type="OrthoDB" id="9766372at2"/>
<dbReference type="GO" id="GO:0022857">
    <property type="term" value="F:transmembrane transporter activity"/>
    <property type="evidence" value="ECO:0007669"/>
    <property type="project" value="TreeGrafter"/>
</dbReference>
<dbReference type="AlphaFoldDB" id="R3X931"/>
<feature type="domain" description="ABC3 transporter permease C-terminal" evidence="8">
    <location>
        <begin position="262"/>
        <end position="380"/>
    </location>
</feature>
<sequence length="779" mass="87508">MRTFLLLLRKNLFKRKAFAFSIVALSTIAVIFLLTTLGSLSENGKTYDTSYEASKSPDLLFSFSQNNYRKSYTSELKKMDNIKNIETIETYSGLLEDEKNGDTNVLLRSQGINTFRVEDGGNGTLNVNETYVPIYLKDSLSLKKNDTIDVKLNSQTIQLKIVGFFEDTVFGSPIMRYNQVLINDGTYDQISKMDASENIIKNFFIQVNFNKPPLDEDFTAYVTNKMENFEGTEIADFIYDKTFTKKAYVMIPTVLSLVLLLATAFIVLVSFFVLRYAILTSLESDYTQIGVMKALGFTNRKIKYQFMIQFHVLILLGGILGLLVSTQAIPRLTSVFLNSNGIIGDNSVPWGQMIVLLAVFILLNSLIILFSLRKLKNITPVKALRMGQLSDGDKGKKSISLERLSILPLSISISIKQLSTRFKQYTSLMLVAFFFSFLLLSVLTLSKAFEKENEVFKLLGMPKNDVVLQIAETTEDKEETIRQLVKQIDEKYPVNSYSSFFQTSLKVEKQSMVALVYGDLKNKVDLSAGRYPKAENEILITSNVSEQFNKNVNDTLKVSTKKDNSEDFKVVGVYQSVNNVGFTIHMLDTGYSKLNKNYSPVQYVVDLENDSDVSNTIKQFSTNKDNINITDGLKSNKNLIETIQTGLLLMTLVVLILSFSISSVIILLLSTISINRESLELGIMKSLGYTSAQLRCQFATRFVMATTFGTTFGIISAFLGGNKMFSTLLSMAGLTSLDLKFSIGNLVFVVSFFVFVSFLFSYVSSRKIKNVNVKNLLVD</sequence>
<feature type="transmembrane region" description="Helical" evidence="7">
    <location>
        <begin position="741"/>
        <end position="763"/>
    </location>
</feature>
<evidence type="ECO:0000313" key="9">
    <source>
        <dbReference type="EMBL" id="EOL50580.1"/>
    </source>
</evidence>
<evidence type="ECO:0000256" key="3">
    <source>
        <dbReference type="ARBA" id="ARBA00022692"/>
    </source>
</evidence>
<feature type="transmembrane region" description="Helical" evidence="7">
    <location>
        <begin position="425"/>
        <end position="445"/>
    </location>
</feature>
<gene>
    <name evidence="9" type="ORF">UC7_00353</name>
</gene>
<accession>R3X931</accession>
<evidence type="ECO:0000256" key="7">
    <source>
        <dbReference type="SAM" id="Phobius"/>
    </source>
</evidence>
<evidence type="ECO:0000256" key="1">
    <source>
        <dbReference type="ARBA" id="ARBA00004651"/>
    </source>
</evidence>
<evidence type="ECO:0000256" key="2">
    <source>
        <dbReference type="ARBA" id="ARBA00022475"/>
    </source>
</evidence>
<dbReference type="InterPro" id="IPR050250">
    <property type="entry name" value="Macrolide_Exporter_MacB"/>
</dbReference>
<dbReference type="InterPro" id="IPR003838">
    <property type="entry name" value="ABC3_permease_C"/>
</dbReference>